<comment type="caution">
    <text evidence="19">The sequence shown here is derived from an EMBL/GenBank/DDBJ whole genome shotgun (WGS) entry which is preliminary data.</text>
</comment>
<keyword evidence="3 14" id="KW-1003">Cell membrane</keyword>
<keyword evidence="12" id="KW-0129">CBS domain</keyword>
<feature type="binding site" evidence="16">
    <location>
        <position position="166"/>
    </location>
    <ligand>
        <name>Zn(2+)</name>
        <dbReference type="ChEBI" id="CHEBI:29105"/>
        <note>catalytic</note>
    </ligand>
</feature>
<dbReference type="InterPro" id="IPR046342">
    <property type="entry name" value="CBS_dom_sf"/>
</dbReference>
<feature type="transmembrane region" description="Helical" evidence="14">
    <location>
        <begin position="216"/>
        <end position="234"/>
    </location>
</feature>
<dbReference type="AlphaFoldDB" id="M2Z376"/>
<evidence type="ECO:0000313" key="19">
    <source>
        <dbReference type="EMBL" id="EME55049.1"/>
    </source>
</evidence>
<dbReference type="EMBL" id="AOHO01000068">
    <property type="protein sequence ID" value="EME55049.1"/>
    <property type="molecule type" value="Genomic_DNA"/>
</dbReference>
<keyword evidence="5 14" id="KW-0812">Transmembrane</keyword>
<feature type="transmembrane region" description="Helical" evidence="14">
    <location>
        <begin position="144"/>
        <end position="167"/>
    </location>
</feature>
<feature type="transmembrane region" description="Helical" evidence="14">
    <location>
        <begin position="48"/>
        <end position="68"/>
    </location>
</feature>
<dbReference type="Gene3D" id="3.10.580.10">
    <property type="entry name" value="CBS-domain"/>
    <property type="match status" value="1"/>
</dbReference>
<evidence type="ECO:0000256" key="5">
    <source>
        <dbReference type="ARBA" id="ARBA00022692"/>
    </source>
</evidence>
<evidence type="ECO:0000256" key="14">
    <source>
        <dbReference type="PIRNR" id="PIRNR006404"/>
    </source>
</evidence>
<feature type="binding site" evidence="16">
    <location>
        <position position="72"/>
    </location>
    <ligand>
        <name>Zn(2+)</name>
        <dbReference type="ChEBI" id="CHEBI:29105"/>
        <note>catalytic</note>
    </ligand>
</feature>
<reference evidence="19 20" key="1">
    <citation type="journal article" date="2013" name="Genome Announc.">
        <title>Draft Genome Sequence of Amycolatopsis decaplanina Strain DSM 44594T.</title>
        <authorList>
            <person name="Kaur N."/>
            <person name="Kumar S."/>
            <person name="Bala M."/>
            <person name="Raghava G.P."/>
            <person name="Mayilraj S."/>
        </authorList>
    </citation>
    <scope>NUCLEOTIDE SEQUENCE [LARGE SCALE GENOMIC DNA]</scope>
    <source>
        <strain evidence="19 20">DSM 44594</strain>
    </source>
</reference>
<comment type="subcellular location">
    <subcellularLocation>
        <location evidence="1 14">Cell membrane</location>
        <topology evidence="1 14">Multi-pass membrane protein</topology>
    </subcellularLocation>
</comment>
<keyword evidence="13 14" id="KW-0472">Membrane</keyword>
<evidence type="ECO:0000256" key="13">
    <source>
        <dbReference type="ARBA" id="ARBA00023136"/>
    </source>
</evidence>
<keyword evidence="10 14" id="KW-1133">Transmembrane helix</keyword>
<keyword evidence="11 14" id="KW-0482">Metalloprotease</keyword>
<keyword evidence="7" id="KW-0677">Repeat</keyword>
<dbReference type="InterPro" id="IPR000644">
    <property type="entry name" value="CBS_dom"/>
</dbReference>
<dbReference type="Pfam" id="PF00571">
    <property type="entry name" value="CBS"/>
    <property type="match status" value="1"/>
</dbReference>
<feature type="domain" description="Peptidase M50" evidence="18">
    <location>
        <begin position="57"/>
        <end position="128"/>
    </location>
</feature>
<dbReference type="InterPro" id="IPR008915">
    <property type="entry name" value="Peptidase_M50"/>
</dbReference>
<organism evidence="19 20">
    <name type="scientific">Amycolatopsis decaplanina DSM 44594</name>
    <dbReference type="NCBI Taxonomy" id="1284240"/>
    <lineage>
        <taxon>Bacteria</taxon>
        <taxon>Bacillati</taxon>
        <taxon>Actinomycetota</taxon>
        <taxon>Actinomycetes</taxon>
        <taxon>Pseudonocardiales</taxon>
        <taxon>Pseudonocardiaceae</taxon>
        <taxon>Amycolatopsis</taxon>
    </lineage>
</organism>
<dbReference type="SUPFAM" id="SSF54631">
    <property type="entry name" value="CBS-domain pair"/>
    <property type="match status" value="1"/>
</dbReference>
<name>M2Z376_9PSEU</name>
<evidence type="ECO:0000256" key="12">
    <source>
        <dbReference type="ARBA" id="ARBA00023122"/>
    </source>
</evidence>
<evidence type="ECO:0000256" key="3">
    <source>
        <dbReference type="ARBA" id="ARBA00022475"/>
    </source>
</evidence>
<evidence type="ECO:0000256" key="2">
    <source>
        <dbReference type="ARBA" id="ARBA00007931"/>
    </source>
</evidence>
<feature type="binding site" evidence="16">
    <location>
        <position position="68"/>
    </location>
    <ligand>
        <name>Zn(2+)</name>
        <dbReference type="ChEBI" id="CHEBI:29105"/>
        <note>catalytic</note>
    </ligand>
</feature>
<evidence type="ECO:0000259" key="17">
    <source>
        <dbReference type="Pfam" id="PF00571"/>
    </source>
</evidence>
<feature type="transmembrane region" description="Helical" evidence="14">
    <location>
        <begin position="20"/>
        <end position="42"/>
    </location>
</feature>
<dbReference type="PATRIC" id="fig|1284240.4.peg.5307"/>
<keyword evidence="4 14" id="KW-0645">Protease</keyword>
<dbReference type="RefSeq" id="WP_007033047.1">
    <property type="nucleotide sequence ID" value="NZ_AOHO01000068.1"/>
</dbReference>
<dbReference type="Pfam" id="PF02163">
    <property type="entry name" value="Peptidase_M50"/>
    <property type="match status" value="2"/>
</dbReference>
<evidence type="ECO:0000256" key="6">
    <source>
        <dbReference type="ARBA" id="ARBA00022723"/>
    </source>
</evidence>
<dbReference type="GO" id="GO:0006508">
    <property type="term" value="P:proteolysis"/>
    <property type="evidence" value="ECO:0007669"/>
    <property type="project" value="UniProtKB-KW"/>
</dbReference>
<gene>
    <name evidence="19" type="ORF">H074_26112</name>
</gene>
<dbReference type="CDD" id="cd06164">
    <property type="entry name" value="S2P-M50_SpoIVFB_CBS"/>
    <property type="match status" value="1"/>
</dbReference>
<dbReference type="PIRSF" id="PIRSF006404">
    <property type="entry name" value="UCP006404_Pept_M50_CBS"/>
    <property type="match status" value="1"/>
</dbReference>
<proteinExistence type="inferred from homology"/>
<dbReference type="PANTHER" id="PTHR39188:SF3">
    <property type="entry name" value="STAGE IV SPORULATION PROTEIN FB"/>
    <property type="match status" value="1"/>
</dbReference>
<comment type="cofactor">
    <cofactor evidence="14 16">
        <name>Zn(2+)</name>
        <dbReference type="ChEBI" id="CHEBI:29105"/>
    </cofactor>
    <text evidence="14 16">Binds 1 zinc ion per subunit.</text>
</comment>
<feature type="domain" description="Peptidase M50" evidence="18">
    <location>
        <begin position="143"/>
        <end position="192"/>
    </location>
</feature>
<feature type="domain" description="CBS" evidence="17">
    <location>
        <begin position="248"/>
        <end position="303"/>
    </location>
</feature>
<dbReference type="GO" id="GO:0008237">
    <property type="term" value="F:metallopeptidase activity"/>
    <property type="evidence" value="ECO:0007669"/>
    <property type="project" value="UniProtKB-UniRule"/>
</dbReference>
<evidence type="ECO:0000256" key="7">
    <source>
        <dbReference type="ARBA" id="ARBA00022737"/>
    </source>
</evidence>
<evidence type="ECO:0000256" key="8">
    <source>
        <dbReference type="ARBA" id="ARBA00022801"/>
    </source>
</evidence>
<accession>M2Z376</accession>
<evidence type="ECO:0000256" key="10">
    <source>
        <dbReference type="ARBA" id="ARBA00022989"/>
    </source>
</evidence>
<comment type="similarity">
    <text evidence="2 14">Belongs to the peptidase M50B family.</text>
</comment>
<keyword evidence="8 14" id="KW-0378">Hydrolase</keyword>
<evidence type="ECO:0000259" key="18">
    <source>
        <dbReference type="Pfam" id="PF02163"/>
    </source>
</evidence>
<sequence>MFRTAIPLGRWAGVSVRAHWSVLLVLLLITDLLASAVLPRAAPGANTAWYWVTGGLTAVGFLVSLLLHELSHAAVARRHDVGVRRITLWMLGGAAELEGEPPTPKADLRIAVAGPITSLLIGGAGLGAAALAAGALPPLPVSGLAWLGASNLLLAVFNLLPGAPLDGGRILRAVIWWRRGDRARAGAIADRSGQVLGAALAMAGFAQLFFLGQFTGLWLVLLGWFLIFSAQAEFTAGPLRERLGGVRVGDIMNSSPVTAPGWWTVDAFAEYAAGAGHERVFPVLSFDGVPVGIVSFGDLIKVPAGARRATRVADVARKDRAVTVVGVDAQVTALMERGFPRPGRDLLLVTRAGRLAGVVGSDDLARAFELAALGHRPRTTDGRTPSSLKA</sequence>
<keyword evidence="20" id="KW-1185">Reference proteome</keyword>
<dbReference type="OrthoDB" id="9781963at2"/>
<evidence type="ECO:0000256" key="4">
    <source>
        <dbReference type="ARBA" id="ARBA00022670"/>
    </source>
</evidence>
<keyword evidence="6 14" id="KW-0479">Metal-binding</keyword>
<dbReference type="GO" id="GO:0005886">
    <property type="term" value="C:plasma membrane"/>
    <property type="evidence" value="ECO:0007669"/>
    <property type="project" value="UniProtKB-SubCell"/>
</dbReference>
<evidence type="ECO:0000313" key="20">
    <source>
        <dbReference type="Proteomes" id="UP000054226"/>
    </source>
</evidence>
<evidence type="ECO:0000256" key="1">
    <source>
        <dbReference type="ARBA" id="ARBA00004651"/>
    </source>
</evidence>
<dbReference type="InterPro" id="IPR016483">
    <property type="entry name" value="UCP006404_Pept_M50_CBS"/>
</dbReference>
<feature type="transmembrane region" description="Helical" evidence="14">
    <location>
        <begin position="110"/>
        <end position="132"/>
    </location>
</feature>
<dbReference type="Proteomes" id="UP000054226">
    <property type="component" value="Unassembled WGS sequence"/>
</dbReference>
<feature type="active site" evidence="15">
    <location>
        <position position="69"/>
    </location>
</feature>
<evidence type="ECO:0000256" key="11">
    <source>
        <dbReference type="ARBA" id="ARBA00023049"/>
    </source>
</evidence>
<protein>
    <recommendedName>
        <fullName evidence="14">Zinc metalloprotease</fullName>
    </recommendedName>
</protein>
<evidence type="ECO:0000256" key="9">
    <source>
        <dbReference type="ARBA" id="ARBA00022833"/>
    </source>
</evidence>
<evidence type="ECO:0000256" key="16">
    <source>
        <dbReference type="PIRSR" id="PIRSR006404-2"/>
    </source>
</evidence>
<dbReference type="GO" id="GO:0046872">
    <property type="term" value="F:metal ion binding"/>
    <property type="evidence" value="ECO:0007669"/>
    <property type="project" value="UniProtKB-UniRule"/>
</dbReference>
<evidence type="ECO:0000256" key="15">
    <source>
        <dbReference type="PIRSR" id="PIRSR006404-1"/>
    </source>
</evidence>
<dbReference type="PANTHER" id="PTHR39188">
    <property type="entry name" value="MEMBRANE-ASSOCIATED ZINC METALLOPROTEASE M50B"/>
    <property type="match status" value="1"/>
</dbReference>
<keyword evidence="9 14" id="KW-0862">Zinc</keyword>